<keyword evidence="3" id="KW-1185">Reference proteome</keyword>
<dbReference type="EMBL" id="VAVZ01000010">
    <property type="protein sequence ID" value="TLP98339.1"/>
    <property type="molecule type" value="Genomic_DNA"/>
</dbReference>
<name>A0A5R9BDL7_9MICC</name>
<proteinExistence type="predicted"/>
<dbReference type="OrthoDB" id="3199405at2"/>
<dbReference type="Proteomes" id="UP000310458">
    <property type="component" value="Unassembled WGS sequence"/>
</dbReference>
<dbReference type="PANTHER" id="PTHR11559">
    <property type="entry name" value="CARBOXYLESTERASE"/>
    <property type="match status" value="1"/>
</dbReference>
<dbReference type="Pfam" id="PF00135">
    <property type="entry name" value="COesterase"/>
    <property type="match status" value="1"/>
</dbReference>
<evidence type="ECO:0000259" key="1">
    <source>
        <dbReference type="Pfam" id="PF00135"/>
    </source>
</evidence>
<dbReference type="AlphaFoldDB" id="A0A5R9BDL7"/>
<accession>A0A5R9BDL7</accession>
<comment type="caution">
    <text evidence="2">The sequence shown here is derived from an EMBL/GenBank/DDBJ whole genome shotgun (WGS) entry which is preliminary data.</text>
</comment>
<organism evidence="2 3">
    <name type="scientific">Nesterenkonia salmonea</name>
    <dbReference type="NCBI Taxonomy" id="1804987"/>
    <lineage>
        <taxon>Bacteria</taxon>
        <taxon>Bacillati</taxon>
        <taxon>Actinomycetota</taxon>
        <taxon>Actinomycetes</taxon>
        <taxon>Micrococcales</taxon>
        <taxon>Micrococcaceae</taxon>
        <taxon>Nesterenkonia</taxon>
    </lineage>
</organism>
<dbReference type="InterPro" id="IPR050309">
    <property type="entry name" value="Type-B_Carboxylest/Lipase"/>
</dbReference>
<feature type="domain" description="Carboxylesterase type B" evidence="1">
    <location>
        <begin position="1"/>
        <end position="214"/>
    </location>
</feature>
<evidence type="ECO:0000313" key="3">
    <source>
        <dbReference type="Proteomes" id="UP000310458"/>
    </source>
</evidence>
<gene>
    <name evidence="2" type="ORF">FEF26_04995</name>
</gene>
<evidence type="ECO:0000313" key="2">
    <source>
        <dbReference type="EMBL" id="TLP98339.1"/>
    </source>
</evidence>
<sequence length="295" mass="31549">MVWIHGGSYVAGAGDAPDYNPSSLVSEQGVIVVSVTYRLGVLVYLGGNGRPPNLGLLDQLVALKWVRRNIAAFDGDPKQVTLFGQSAGGDAVAHLMAVQGARALFRRAIIQSPPLGISRGRDEMAKAMVSAASVLSSRTPIGELLAAQDAAKTAAAPFGLKGLMPFGNQYREVPLPKEQHIDAAWDAAAPHIDILVTRTAHETRLFLPIVPAVRQLRALPLVGEHAATFISWILTRKVYTKSIKAFAQRHRKAGGAASEFTFRWAAPGNPYGAAHAIDVRFGSYGHVLHAVRNPS</sequence>
<dbReference type="SUPFAM" id="SSF53474">
    <property type="entry name" value="alpha/beta-Hydrolases"/>
    <property type="match status" value="1"/>
</dbReference>
<dbReference type="Gene3D" id="3.40.50.1820">
    <property type="entry name" value="alpha/beta hydrolase"/>
    <property type="match status" value="1"/>
</dbReference>
<protein>
    <recommendedName>
        <fullName evidence="1">Carboxylesterase type B domain-containing protein</fullName>
    </recommendedName>
</protein>
<dbReference type="InterPro" id="IPR029058">
    <property type="entry name" value="AB_hydrolase_fold"/>
</dbReference>
<reference evidence="2 3" key="1">
    <citation type="submission" date="2019-05" db="EMBL/GenBank/DDBJ databases">
        <title>Nesterenkonia sp. GY074 isolated from the Southern Atlantic Ocean.</title>
        <authorList>
            <person name="Zhang G."/>
        </authorList>
    </citation>
    <scope>NUCLEOTIDE SEQUENCE [LARGE SCALE GENOMIC DNA]</scope>
    <source>
        <strain evidence="2 3">GY074</strain>
    </source>
</reference>
<dbReference type="InterPro" id="IPR002018">
    <property type="entry name" value="CarbesteraseB"/>
</dbReference>